<dbReference type="EMBL" id="FONN01000024">
    <property type="protein sequence ID" value="SFF30046.1"/>
    <property type="molecule type" value="Genomic_DNA"/>
</dbReference>
<evidence type="ECO:0000256" key="2">
    <source>
        <dbReference type="ARBA" id="ARBA00022679"/>
    </source>
</evidence>
<dbReference type="OrthoDB" id="9926at2"/>
<dbReference type="SUPFAM" id="SSF47648">
    <property type="entry name" value="Nucleoside phosphorylase/phosphoribosyltransferase N-terminal domain"/>
    <property type="match status" value="1"/>
</dbReference>
<dbReference type="PANTHER" id="PTHR43285">
    <property type="entry name" value="ANTHRANILATE PHOSPHORIBOSYLTRANSFERASE"/>
    <property type="match status" value="1"/>
</dbReference>
<sequence>MITSLLKEVGRGKRGARDLTYNEALQAAEWIVNLEATQAQIGAFFMAERIKMESVEELEAFVNVCRSQARREHVQEGIDCAGPYDGRKKSFYATFATSFVLAAAGLPVTLHGTATLPPKWGITLQDLLLELGINPKQLSQEASLEAARETGVLFVPAEEWCPPLKRLHGLREEMGMRTVLNTAEKLVDYGHSPYLAFGVYHNTVFDRMSKLLTNLNYKKALIIQGTEGSEDLFIERPTRTYQVENGEASLQIIDPDAYGLELPPPEVDWTPAEQIAVTEAVLNGGGHLAFMNQVLLNAAVRLHLAERVDSIEEGLYTCKDLIDNGTAWELYVKWKVSLLISEQQQPLHKTTVTTP</sequence>
<evidence type="ECO:0000259" key="5">
    <source>
        <dbReference type="Pfam" id="PF00591"/>
    </source>
</evidence>
<dbReference type="PANTHER" id="PTHR43285:SF2">
    <property type="entry name" value="ANTHRANILATE PHOSPHORIBOSYLTRANSFERASE"/>
    <property type="match status" value="1"/>
</dbReference>
<name>A0A1I2HMS0_9BACL</name>
<dbReference type="InterPro" id="IPR035902">
    <property type="entry name" value="Nuc_phospho_transferase"/>
</dbReference>
<dbReference type="RefSeq" id="WP_046228536.1">
    <property type="nucleotide sequence ID" value="NZ_FONN01000024.1"/>
</dbReference>
<dbReference type="Gene3D" id="1.20.970.10">
    <property type="entry name" value="Transferase, Pyrimidine Nucleoside Phosphorylase, Chain C"/>
    <property type="match status" value="1"/>
</dbReference>
<organism evidence="7 8">
    <name type="scientific">Paenibacillus algorifonticola</name>
    <dbReference type="NCBI Taxonomy" id="684063"/>
    <lineage>
        <taxon>Bacteria</taxon>
        <taxon>Bacillati</taxon>
        <taxon>Bacillota</taxon>
        <taxon>Bacilli</taxon>
        <taxon>Bacillales</taxon>
        <taxon>Paenibacillaceae</taxon>
        <taxon>Paenibacillus</taxon>
    </lineage>
</organism>
<gene>
    <name evidence="7" type="ORF">SAMN04487969_12414</name>
</gene>
<dbReference type="InterPro" id="IPR005940">
    <property type="entry name" value="Anthranilate_Pribosyl_Tfrase"/>
</dbReference>
<keyword evidence="3" id="KW-0028">Amino-acid biosynthesis</keyword>
<keyword evidence="2 7" id="KW-0808">Transferase</keyword>
<keyword evidence="3" id="KW-0822">Tryptophan biosynthesis</keyword>
<keyword evidence="4" id="KW-0057">Aromatic amino acid biosynthesis</keyword>
<dbReference type="InterPro" id="IPR017459">
    <property type="entry name" value="Glycosyl_Trfase_fam3_N_dom"/>
</dbReference>
<evidence type="ECO:0000256" key="3">
    <source>
        <dbReference type="ARBA" id="ARBA00022822"/>
    </source>
</evidence>
<reference evidence="8" key="1">
    <citation type="submission" date="2016-10" db="EMBL/GenBank/DDBJ databases">
        <authorList>
            <person name="Varghese N."/>
            <person name="Submissions S."/>
        </authorList>
    </citation>
    <scope>NUCLEOTIDE SEQUENCE [LARGE SCALE GENOMIC DNA]</scope>
    <source>
        <strain evidence="8">CGMCC 1.10223</strain>
    </source>
</reference>
<evidence type="ECO:0000256" key="1">
    <source>
        <dbReference type="ARBA" id="ARBA00022676"/>
    </source>
</evidence>
<dbReference type="AlphaFoldDB" id="A0A1I2HMS0"/>
<feature type="domain" description="Glycosyl transferase family 3 N-terminal" evidence="6">
    <location>
        <begin position="5"/>
        <end position="69"/>
    </location>
</feature>
<evidence type="ECO:0000313" key="7">
    <source>
        <dbReference type="EMBL" id="SFF30046.1"/>
    </source>
</evidence>
<dbReference type="Pfam" id="PF02885">
    <property type="entry name" value="Glycos_trans_3N"/>
    <property type="match status" value="1"/>
</dbReference>
<feature type="domain" description="Glycosyl transferase family 3" evidence="5">
    <location>
        <begin position="89"/>
        <end position="327"/>
    </location>
</feature>
<dbReference type="Gene3D" id="3.40.1030.10">
    <property type="entry name" value="Nucleoside phosphorylase/phosphoribosyltransferase catalytic domain"/>
    <property type="match status" value="1"/>
</dbReference>
<dbReference type="GO" id="GO:0005829">
    <property type="term" value="C:cytosol"/>
    <property type="evidence" value="ECO:0007669"/>
    <property type="project" value="TreeGrafter"/>
</dbReference>
<dbReference type="SUPFAM" id="SSF52418">
    <property type="entry name" value="Nucleoside phosphorylase/phosphoribosyltransferase catalytic domain"/>
    <property type="match status" value="1"/>
</dbReference>
<proteinExistence type="predicted"/>
<evidence type="ECO:0000313" key="8">
    <source>
        <dbReference type="Proteomes" id="UP000183410"/>
    </source>
</evidence>
<dbReference type="GO" id="GO:0004048">
    <property type="term" value="F:anthranilate phosphoribosyltransferase activity"/>
    <property type="evidence" value="ECO:0007669"/>
    <property type="project" value="InterPro"/>
</dbReference>
<dbReference type="InterPro" id="IPR036320">
    <property type="entry name" value="Glycosyl_Trfase_fam3_N_dom_sf"/>
</dbReference>
<dbReference type="InterPro" id="IPR000312">
    <property type="entry name" value="Glycosyl_Trfase_fam3"/>
</dbReference>
<protein>
    <submittedName>
        <fullName evidence="7">Anthranilate phosphoribosyltransferase</fullName>
    </submittedName>
</protein>
<keyword evidence="8" id="KW-1185">Reference proteome</keyword>
<dbReference type="GO" id="GO:0000162">
    <property type="term" value="P:L-tryptophan biosynthetic process"/>
    <property type="evidence" value="ECO:0007669"/>
    <property type="project" value="UniProtKB-KW"/>
</dbReference>
<dbReference type="Proteomes" id="UP000183410">
    <property type="component" value="Unassembled WGS sequence"/>
</dbReference>
<dbReference type="Pfam" id="PF00591">
    <property type="entry name" value="Glycos_transf_3"/>
    <property type="match status" value="1"/>
</dbReference>
<accession>A0A1I2HMS0</accession>
<keyword evidence="1 7" id="KW-0328">Glycosyltransferase</keyword>
<evidence type="ECO:0000256" key="4">
    <source>
        <dbReference type="ARBA" id="ARBA00023141"/>
    </source>
</evidence>
<evidence type="ECO:0000259" key="6">
    <source>
        <dbReference type="Pfam" id="PF02885"/>
    </source>
</evidence>